<dbReference type="GO" id="GO:0020037">
    <property type="term" value="F:heme binding"/>
    <property type="evidence" value="ECO:0007669"/>
    <property type="project" value="InterPro"/>
</dbReference>
<feature type="region of interest" description="Disordered" evidence="5">
    <location>
        <begin position="149"/>
        <end position="204"/>
    </location>
</feature>
<feature type="domain" description="Cytochrome c" evidence="7">
    <location>
        <begin position="55"/>
        <end position="147"/>
    </location>
</feature>
<keyword evidence="6" id="KW-0472">Membrane</keyword>
<evidence type="ECO:0000256" key="5">
    <source>
        <dbReference type="SAM" id="MobiDB-lite"/>
    </source>
</evidence>
<dbReference type="InterPro" id="IPR009056">
    <property type="entry name" value="Cyt_c-like_dom"/>
</dbReference>
<evidence type="ECO:0000256" key="1">
    <source>
        <dbReference type="ARBA" id="ARBA00022617"/>
    </source>
</evidence>
<gene>
    <name evidence="8" type="ORF">SPV1_00030</name>
</gene>
<evidence type="ECO:0000256" key="4">
    <source>
        <dbReference type="PROSITE-ProRule" id="PRU00433"/>
    </source>
</evidence>
<feature type="compositionally biased region" description="Polar residues" evidence="5">
    <location>
        <begin position="188"/>
        <end position="204"/>
    </location>
</feature>
<reference evidence="8 9" key="1">
    <citation type="submission" date="2006-09" db="EMBL/GenBank/DDBJ databases">
        <authorList>
            <person name="Emerson D."/>
            <person name="Ferriera S."/>
            <person name="Johnson J."/>
            <person name="Kravitz S."/>
            <person name="Halpern A."/>
            <person name="Remington K."/>
            <person name="Beeson K."/>
            <person name="Tran B."/>
            <person name="Rogers Y.-H."/>
            <person name="Friedman R."/>
            <person name="Venter J.C."/>
        </authorList>
    </citation>
    <scope>NUCLEOTIDE SEQUENCE [LARGE SCALE GENOMIC DNA]</scope>
    <source>
        <strain evidence="8 9">PV-1</strain>
    </source>
</reference>
<dbReference type="RefSeq" id="WP_009851774.1">
    <property type="nucleotide sequence ID" value="NZ_DS022296.1"/>
</dbReference>
<dbReference type="STRING" id="314344.AL013_08155"/>
<dbReference type="PROSITE" id="PS51007">
    <property type="entry name" value="CYTC"/>
    <property type="match status" value="1"/>
</dbReference>
<keyword evidence="2 4" id="KW-0479">Metal-binding</keyword>
<comment type="caution">
    <text evidence="8">The sequence shown here is derived from an EMBL/GenBank/DDBJ whole genome shotgun (WGS) entry which is preliminary data.</text>
</comment>
<evidence type="ECO:0000313" key="8">
    <source>
        <dbReference type="EMBL" id="EAU54319.1"/>
    </source>
</evidence>
<keyword evidence="3 4" id="KW-0408">Iron</keyword>
<keyword evidence="6" id="KW-0812">Transmembrane</keyword>
<sequence>MTENSQPLKPGEKILFTVAGAFVVFAVIAFIIMQFVIARSDKPVFETRVHDNLSPEGQTGSALFRTRGCTTCHRALLNGTNMGRTANLDGIGSSRSAEWIYTFLTEPEKTYGDVTMDHRAGQRSAAYVALLPKKELHAIAVFLSELKSDQGSSSSAIPPKGDSPFIDSMAKTWAPKEWQEKYPDVRTKQNPKPAQNQNAGDKAK</sequence>
<feature type="transmembrane region" description="Helical" evidence="6">
    <location>
        <begin position="14"/>
        <end position="38"/>
    </location>
</feature>
<accession>Q0EYP8</accession>
<proteinExistence type="predicted"/>
<dbReference type="Proteomes" id="UP000005297">
    <property type="component" value="Unassembled WGS sequence"/>
</dbReference>
<feature type="compositionally biased region" description="Basic and acidic residues" evidence="5">
    <location>
        <begin position="177"/>
        <end position="187"/>
    </location>
</feature>
<evidence type="ECO:0000256" key="6">
    <source>
        <dbReference type="SAM" id="Phobius"/>
    </source>
</evidence>
<dbReference type="GO" id="GO:0046872">
    <property type="term" value="F:metal ion binding"/>
    <property type="evidence" value="ECO:0007669"/>
    <property type="project" value="UniProtKB-KW"/>
</dbReference>
<dbReference type="EMBL" id="AATS01000009">
    <property type="protein sequence ID" value="EAU54319.1"/>
    <property type="molecule type" value="Genomic_DNA"/>
</dbReference>
<dbReference type="eggNOG" id="COG2010">
    <property type="taxonomic scope" value="Bacteria"/>
</dbReference>
<dbReference type="OrthoDB" id="9809720at2"/>
<dbReference type="GO" id="GO:0009055">
    <property type="term" value="F:electron transfer activity"/>
    <property type="evidence" value="ECO:0007669"/>
    <property type="project" value="InterPro"/>
</dbReference>
<dbReference type="InterPro" id="IPR036909">
    <property type="entry name" value="Cyt_c-like_dom_sf"/>
</dbReference>
<dbReference type="Pfam" id="PF00034">
    <property type="entry name" value="Cytochrom_C"/>
    <property type="match status" value="1"/>
</dbReference>
<protein>
    <recommendedName>
        <fullName evidence="7">Cytochrome c domain-containing protein</fullName>
    </recommendedName>
</protein>
<dbReference type="SUPFAM" id="SSF46626">
    <property type="entry name" value="Cytochrome c"/>
    <property type="match status" value="1"/>
</dbReference>
<dbReference type="HOGENOM" id="CLU_1395469_0_0_0"/>
<dbReference type="InParanoid" id="Q0EYP8"/>
<evidence type="ECO:0000256" key="2">
    <source>
        <dbReference type="ARBA" id="ARBA00022723"/>
    </source>
</evidence>
<evidence type="ECO:0000259" key="7">
    <source>
        <dbReference type="PROSITE" id="PS51007"/>
    </source>
</evidence>
<evidence type="ECO:0000256" key="3">
    <source>
        <dbReference type="ARBA" id="ARBA00023004"/>
    </source>
</evidence>
<dbReference type="AlphaFoldDB" id="Q0EYP8"/>
<evidence type="ECO:0000313" key="9">
    <source>
        <dbReference type="Proteomes" id="UP000005297"/>
    </source>
</evidence>
<keyword evidence="6" id="KW-1133">Transmembrane helix</keyword>
<dbReference type="Gene3D" id="1.10.760.10">
    <property type="entry name" value="Cytochrome c-like domain"/>
    <property type="match status" value="1"/>
</dbReference>
<organism evidence="8 9">
    <name type="scientific">Mariprofundus ferrooxydans PV-1</name>
    <dbReference type="NCBI Taxonomy" id="314345"/>
    <lineage>
        <taxon>Bacteria</taxon>
        <taxon>Pseudomonadati</taxon>
        <taxon>Pseudomonadota</taxon>
        <taxon>Candidatius Mariprofundia</taxon>
        <taxon>Mariprofundales</taxon>
        <taxon>Mariprofundaceae</taxon>
        <taxon>Mariprofundus</taxon>
    </lineage>
</organism>
<name>Q0EYP8_9PROT</name>
<keyword evidence="1 4" id="KW-0349">Heme</keyword>
<keyword evidence="9" id="KW-1185">Reference proteome</keyword>